<protein>
    <submittedName>
        <fullName evidence="3">Uncharacterized protein</fullName>
    </submittedName>
</protein>
<feature type="transmembrane region" description="Helical" evidence="2">
    <location>
        <begin position="49"/>
        <end position="70"/>
    </location>
</feature>
<evidence type="ECO:0000256" key="1">
    <source>
        <dbReference type="SAM" id="MobiDB-lite"/>
    </source>
</evidence>
<evidence type="ECO:0000313" key="4">
    <source>
        <dbReference type="Proteomes" id="UP000662939"/>
    </source>
</evidence>
<keyword evidence="2" id="KW-0472">Membrane</keyword>
<dbReference type="Proteomes" id="UP000662939">
    <property type="component" value="Chromosome"/>
</dbReference>
<dbReference type="EMBL" id="CP070496">
    <property type="protein sequence ID" value="QSB04395.1"/>
    <property type="molecule type" value="Genomic_DNA"/>
</dbReference>
<keyword evidence="4" id="KW-1185">Reference proteome</keyword>
<organism evidence="3 4">
    <name type="scientific">Natronoglycomyces albus</name>
    <dbReference type="NCBI Taxonomy" id="2811108"/>
    <lineage>
        <taxon>Bacteria</taxon>
        <taxon>Bacillati</taxon>
        <taxon>Actinomycetota</taxon>
        <taxon>Actinomycetes</taxon>
        <taxon>Glycomycetales</taxon>
        <taxon>Glycomycetaceae</taxon>
        <taxon>Natronoglycomyces</taxon>
    </lineage>
</organism>
<feature type="transmembrane region" description="Helical" evidence="2">
    <location>
        <begin position="82"/>
        <end position="102"/>
    </location>
</feature>
<evidence type="ECO:0000256" key="2">
    <source>
        <dbReference type="SAM" id="Phobius"/>
    </source>
</evidence>
<evidence type="ECO:0000313" key="3">
    <source>
        <dbReference type="EMBL" id="QSB04395.1"/>
    </source>
</evidence>
<gene>
    <name evidence="3" type="ORF">JQS30_11395</name>
</gene>
<reference evidence="3" key="1">
    <citation type="submission" date="2021-02" db="EMBL/GenBank/DDBJ databases">
        <title>Natronoglycomyces albus gen. nov., sp. nov, a haloalkaliphilic actinobacterium from a soda solonchak soil.</title>
        <authorList>
            <person name="Sorokin D.Y."/>
            <person name="Khijniak T.V."/>
            <person name="Zakharycheva A.P."/>
            <person name="Boueva O.V."/>
            <person name="Ariskina E.V."/>
            <person name="Hahnke R.L."/>
            <person name="Bunk B."/>
            <person name="Sproer C."/>
            <person name="Schumann P."/>
            <person name="Evtushenko L.I."/>
            <person name="Kublanov I.V."/>
        </authorList>
    </citation>
    <scope>NUCLEOTIDE SEQUENCE</scope>
    <source>
        <strain evidence="3">DSM 106290</strain>
    </source>
</reference>
<proteinExistence type="predicted"/>
<sequence length="183" mass="20464">MATTVLVFLLSIVAISGLGIYTVWAMFQDFVPAAVAYGLEDGSDRTMEYFFYSLPMPIILFGLISALGLARRWFWIRIFTPIWIGLLIVPITFGIGFGFVLIDEAYESNFPPFMLFTLIMLATMPLLMLLTFVMMFAPGVRRWAISKTKRAQLTMAQPAMPGPPSQPGLTYQHQPPGGYPPPK</sequence>
<accession>A0A895XMY1</accession>
<keyword evidence="2" id="KW-1133">Transmembrane helix</keyword>
<keyword evidence="2" id="KW-0812">Transmembrane</keyword>
<feature type="region of interest" description="Disordered" evidence="1">
    <location>
        <begin position="156"/>
        <end position="183"/>
    </location>
</feature>
<dbReference type="RefSeq" id="WP_213170392.1">
    <property type="nucleotide sequence ID" value="NZ_CP070496.1"/>
</dbReference>
<feature type="transmembrane region" description="Helical" evidence="2">
    <location>
        <begin position="114"/>
        <end position="140"/>
    </location>
</feature>
<dbReference type="KEGG" id="nav:JQS30_11395"/>
<name>A0A895XMY1_9ACTN</name>
<dbReference type="AlphaFoldDB" id="A0A895XMY1"/>